<dbReference type="GeneID" id="92082993"/>
<name>A0ABR1PWB1_9PEZI</name>
<protein>
    <submittedName>
        <fullName evidence="2">Uncharacterized protein</fullName>
    </submittedName>
</protein>
<feature type="compositionally biased region" description="Basic and acidic residues" evidence="1">
    <location>
        <begin position="10"/>
        <end position="33"/>
    </location>
</feature>
<dbReference type="RefSeq" id="XP_066694074.1">
    <property type="nucleotide sequence ID" value="XM_066849931.1"/>
</dbReference>
<dbReference type="Proteomes" id="UP001391051">
    <property type="component" value="Unassembled WGS sequence"/>
</dbReference>
<reference evidence="2 3" key="1">
    <citation type="submission" date="2023-01" db="EMBL/GenBank/DDBJ databases">
        <title>Analysis of 21 Apiospora genomes using comparative genomics revels a genus with tremendous synthesis potential of carbohydrate active enzymes and secondary metabolites.</title>
        <authorList>
            <person name="Sorensen T."/>
        </authorList>
    </citation>
    <scope>NUCLEOTIDE SEQUENCE [LARGE SCALE GENOMIC DNA]</scope>
    <source>
        <strain evidence="2 3">CBS 24483</strain>
    </source>
</reference>
<organism evidence="2 3">
    <name type="scientific">Apiospora aurea</name>
    <dbReference type="NCBI Taxonomy" id="335848"/>
    <lineage>
        <taxon>Eukaryota</taxon>
        <taxon>Fungi</taxon>
        <taxon>Dikarya</taxon>
        <taxon>Ascomycota</taxon>
        <taxon>Pezizomycotina</taxon>
        <taxon>Sordariomycetes</taxon>
        <taxon>Xylariomycetidae</taxon>
        <taxon>Amphisphaeriales</taxon>
        <taxon>Apiosporaceae</taxon>
        <taxon>Apiospora</taxon>
    </lineage>
</organism>
<feature type="compositionally biased region" description="Low complexity" evidence="1">
    <location>
        <begin position="62"/>
        <end position="75"/>
    </location>
</feature>
<comment type="caution">
    <text evidence="2">The sequence shown here is derived from an EMBL/GenBank/DDBJ whole genome shotgun (WGS) entry which is preliminary data.</text>
</comment>
<sequence length="91" mass="9684">MAAAAAPQSGHERWGAKRNETLGEGPGRERRGQESPASAPVAHSHCPVLTHDTDNSHVTNLPASMSMSSPSQAFSRPIKYMASAYGTLEPR</sequence>
<evidence type="ECO:0000313" key="3">
    <source>
        <dbReference type="Proteomes" id="UP001391051"/>
    </source>
</evidence>
<accession>A0ABR1PWB1</accession>
<dbReference type="EMBL" id="JAQQWE010000009">
    <property type="protein sequence ID" value="KAK7941322.1"/>
    <property type="molecule type" value="Genomic_DNA"/>
</dbReference>
<evidence type="ECO:0000256" key="1">
    <source>
        <dbReference type="SAM" id="MobiDB-lite"/>
    </source>
</evidence>
<gene>
    <name evidence="2" type="ORF">PG986_013709</name>
</gene>
<proteinExistence type="predicted"/>
<feature type="region of interest" description="Disordered" evidence="1">
    <location>
        <begin position="1"/>
        <end position="75"/>
    </location>
</feature>
<evidence type="ECO:0000313" key="2">
    <source>
        <dbReference type="EMBL" id="KAK7941322.1"/>
    </source>
</evidence>
<keyword evidence="3" id="KW-1185">Reference proteome</keyword>